<dbReference type="Gene3D" id="3.40.50.880">
    <property type="match status" value="1"/>
</dbReference>
<dbReference type="UniPathway" id="UPA00068">
    <property type="reaction ID" value="UER00171"/>
</dbReference>
<gene>
    <name evidence="11" type="primary">carA</name>
    <name evidence="13" type="ordered locus">Hipma_0982</name>
</gene>
<name>F2LW14_HIPMA</name>
<evidence type="ECO:0000256" key="8">
    <source>
        <dbReference type="ARBA" id="ARBA00022975"/>
    </source>
</evidence>
<dbReference type="NCBIfam" id="NF009475">
    <property type="entry name" value="PRK12838.1"/>
    <property type="match status" value="1"/>
</dbReference>
<dbReference type="SMART" id="SM01097">
    <property type="entry name" value="CPSase_sm_chain"/>
    <property type="match status" value="1"/>
</dbReference>
<comment type="catalytic activity">
    <reaction evidence="10 11">
        <text>L-glutamine + H2O = L-glutamate + NH4(+)</text>
        <dbReference type="Rhea" id="RHEA:15889"/>
        <dbReference type="ChEBI" id="CHEBI:15377"/>
        <dbReference type="ChEBI" id="CHEBI:28938"/>
        <dbReference type="ChEBI" id="CHEBI:29985"/>
        <dbReference type="ChEBI" id="CHEBI:58359"/>
    </reaction>
</comment>
<dbReference type="STRING" id="760142.Hipma_0982"/>
<dbReference type="HAMAP" id="MF_01209">
    <property type="entry name" value="CPSase_S_chain"/>
    <property type="match status" value="1"/>
</dbReference>
<feature type="binding site" evidence="11">
    <location>
        <position position="309"/>
    </location>
    <ligand>
        <name>L-glutamine</name>
        <dbReference type="ChEBI" id="CHEBI:58359"/>
    </ligand>
</feature>
<evidence type="ECO:0000256" key="10">
    <source>
        <dbReference type="ARBA" id="ARBA00049285"/>
    </source>
</evidence>
<keyword evidence="7 11" id="KW-0315">Glutamine amidotransferase</keyword>
<comment type="function">
    <text evidence="11">Small subunit of the glutamine-dependent carbamoyl phosphate synthetase (CPSase). CPSase catalyzes the formation of carbamoyl phosphate from the ammonia moiety of glutamine, carbonate, and phosphate donated by ATP, constituting the first step of 2 biosynthetic pathways, one leading to arginine and/or urea and the other to pyrimidine nucleotides. The small subunit (glutamine amidotransferase) binds and cleaves glutamine to supply the large subunit with the substrate ammonia.</text>
</comment>
<dbReference type="SUPFAM" id="SSF52021">
    <property type="entry name" value="Carbamoyl phosphate synthetase, small subunit N-terminal domain"/>
    <property type="match status" value="1"/>
</dbReference>
<feature type="binding site" evidence="11">
    <location>
        <position position="306"/>
    </location>
    <ligand>
        <name>L-glutamine</name>
        <dbReference type="ChEBI" id="CHEBI:58359"/>
    </ligand>
</feature>
<dbReference type="GO" id="GO:0006541">
    <property type="term" value="P:glutamine metabolic process"/>
    <property type="evidence" value="ECO:0007669"/>
    <property type="project" value="InterPro"/>
</dbReference>
<organism evidence="13 14">
    <name type="scientific">Hippea maritima (strain ATCC 700847 / DSM 10411 / MH2)</name>
    <dbReference type="NCBI Taxonomy" id="760142"/>
    <lineage>
        <taxon>Bacteria</taxon>
        <taxon>Pseudomonadati</taxon>
        <taxon>Campylobacterota</taxon>
        <taxon>Desulfurellia</taxon>
        <taxon>Desulfurellales</taxon>
        <taxon>Hippeaceae</taxon>
        <taxon>Hippea</taxon>
    </lineage>
</organism>
<dbReference type="PANTHER" id="PTHR43418:SF7">
    <property type="entry name" value="CARBAMOYL-PHOSPHATE SYNTHASE SMALL CHAIN"/>
    <property type="match status" value="1"/>
</dbReference>
<reference evidence="13 14" key="1">
    <citation type="journal article" date="2011" name="Stand. Genomic Sci.">
        <title>Complete genome sequence of the thermophilic sulfur-reducer Hippea maritima type strain (MH(2)).</title>
        <authorList>
            <person name="Huntemann M."/>
            <person name="Lu M."/>
            <person name="Nolan M."/>
            <person name="Lapidus A."/>
            <person name="Lucas S."/>
            <person name="Hammon N."/>
            <person name="Deshpande S."/>
            <person name="Cheng J.F."/>
            <person name="Tapia R."/>
            <person name="Han C."/>
            <person name="Goodwin L."/>
            <person name="Pitluck S."/>
            <person name="Liolios K."/>
            <person name="Pagani I."/>
            <person name="Ivanova N."/>
            <person name="Ovchinikova G."/>
            <person name="Pati A."/>
            <person name="Chen A."/>
            <person name="Palaniappan K."/>
            <person name="Land M."/>
            <person name="Hauser L."/>
            <person name="Jeffries C.D."/>
            <person name="Detter J.C."/>
            <person name="Brambilla E.M."/>
            <person name="Rohde M."/>
            <person name="Spring S."/>
            <person name="Goker M."/>
            <person name="Woyke T."/>
            <person name="Bristow J."/>
            <person name="Eisen J.A."/>
            <person name="Markowitz V."/>
            <person name="Hugenholtz P."/>
            <person name="Kyrpides N.C."/>
            <person name="Klenk H.P."/>
            <person name="Mavromatis K."/>
        </authorList>
    </citation>
    <scope>NUCLEOTIDE SEQUENCE [LARGE SCALE GENOMIC DNA]</scope>
    <source>
        <strain evidence="14">ATCC 700847 / DSM 10411 / MH2</strain>
    </source>
</reference>
<keyword evidence="8 11" id="KW-0665">Pyrimidine biosynthesis</keyword>
<feature type="region of interest" description="CPSase" evidence="11">
    <location>
        <begin position="1"/>
        <end position="187"/>
    </location>
</feature>
<evidence type="ECO:0000259" key="12">
    <source>
        <dbReference type="SMART" id="SM01097"/>
    </source>
</evidence>
<protein>
    <recommendedName>
        <fullName evidence="11">Carbamoyl phosphate synthase small chain</fullName>
        <ecNumber evidence="11">6.3.5.5</ecNumber>
    </recommendedName>
    <alternativeName>
        <fullName evidence="11">Carbamoyl phosphate synthetase glutamine chain</fullName>
    </alternativeName>
</protein>
<evidence type="ECO:0000313" key="13">
    <source>
        <dbReference type="EMBL" id="AEA33948.1"/>
    </source>
</evidence>
<comment type="caution">
    <text evidence="11">Lacks conserved residue(s) required for the propagation of feature annotation.</text>
</comment>
<comment type="pathway">
    <text evidence="1 11">Pyrimidine metabolism; UMP biosynthesis via de novo pathway; (S)-dihydroorotate from bicarbonate: step 1/3.</text>
</comment>
<dbReference type="PRINTS" id="PR00097">
    <property type="entry name" value="ANTSNTHASEII"/>
</dbReference>
<feature type="active site" evidence="11">
    <location>
        <position position="351"/>
    </location>
</feature>
<comment type="pathway">
    <text evidence="2 11">Amino-acid biosynthesis; L-arginine biosynthesis; carbamoyl phosphate from bicarbonate: step 1/1.</text>
</comment>
<evidence type="ECO:0000256" key="9">
    <source>
        <dbReference type="ARBA" id="ARBA00048816"/>
    </source>
</evidence>
<dbReference type="SUPFAM" id="SSF52317">
    <property type="entry name" value="Class I glutamine amidotransferase-like"/>
    <property type="match status" value="1"/>
</dbReference>
<evidence type="ECO:0000256" key="1">
    <source>
        <dbReference type="ARBA" id="ARBA00004812"/>
    </source>
</evidence>
<evidence type="ECO:0000256" key="7">
    <source>
        <dbReference type="ARBA" id="ARBA00022962"/>
    </source>
</evidence>
<dbReference type="GO" id="GO:0044205">
    <property type="term" value="P:'de novo' UMP biosynthetic process"/>
    <property type="evidence" value="ECO:0007669"/>
    <property type="project" value="UniProtKB-UniRule"/>
</dbReference>
<dbReference type="InterPro" id="IPR002474">
    <property type="entry name" value="CarbamoylP_synth_ssu_N"/>
</dbReference>
<feature type="binding site" evidence="11">
    <location>
        <position position="236"/>
    </location>
    <ligand>
        <name>L-glutamine</name>
        <dbReference type="ChEBI" id="CHEBI:58359"/>
    </ligand>
</feature>
<evidence type="ECO:0000256" key="11">
    <source>
        <dbReference type="HAMAP-Rule" id="MF_01209"/>
    </source>
</evidence>
<dbReference type="InterPro" id="IPR050472">
    <property type="entry name" value="Anth_synth/Amidotransfase"/>
</dbReference>
<dbReference type="GO" id="GO:0006207">
    <property type="term" value="P:'de novo' pyrimidine nucleobase biosynthetic process"/>
    <property type="evidence" value="ECO:0007669"/>
    <property type="project" value="InterPro"/>
</dbReference>
<dbReference type="InterPro" id="IPR036480">
    <property type="entry name" value="CarbP_synth_ssu_N_sf"/>
</dbReference>
<dbReference type="Proteomes" id="UP000008139">
    <property type="component" value="Chromosome"/>
</dbReference>
<evidence type="ECO:0000256" key="6">
    <source>
        <dbReference type="ARBA" id="ARBA00022840"/>
    </source>
</evidence>
<dbReference type="InParanoid" id="F2LW14"/>
<evidence type="ECO:0000256" key="3">
    <source>
        <dbReference type="ARBA" id="ARBA00007800"/>
    </source>
</evidence>
<evidence type="ECO:0000256" key="2">
    <source>
        <dbReference type="ARBA" id="ARBA00005077"/>
    </source>
</evidence>
<dbReference type="Pfam" id="PF00988">
    <property type="entry name" value="CPSase_sm_chain"/>
    <property type="match status" value="1"/>
</dbReference>
<dbReference type="FunFam" id="3.50.30.20:FF:000001">
    <property type="entry name" value="Carbamoyl-phosphate synthase small chain"/>
    <property type="match status" value="1"/>
</dbReference>
<dbReference type="KEGG" id="hmr:Hipma_0982"/>
<comment type="similarity">
    <text evidence="3 11">Belongs to the CarA family.</text>
</comment>
<dbReference type="GO" id="GO:0004088">
    <property type="term" value="F:carbamoyl-phosphate synthase (glutamine-hydrolyzing) activity"/>
    <property type="evidence" value="ECO:0007669"/>
    <property type="project" value="UniProtKB-UniRule"/>
</dbReference>
<dbReference type="PRINTS" id="PR00096">
    <property type="entry name" value="GATASE"/>
</dbReference>
<feature type="binding site" evidence="11">
    <location>
        <position position="238"/>
    </location>
    <ligand>
        <name>L-glutamine</name>
        <dbReference type="ChEBI" id="CHEBI:58359"/>
    </ligand>
</feature>
<dbReference type="CDD" id="cd01744">
    <property type="entry name" value="GATase1_CPSase"/>
    <property type="match status" value="1"/>
</dbReference>
<keyword evidence="11" id="KW-0055">Arginine biosynthesis</keyword>
<dbReference type="HOGENOM" id="CLU_035901_2_1_7"/>
<keyword evidence="5 11" id="KW-0547">Nucleotide-binding</keyword>
<feature type="active site" description="Nucleophile" evidence="11">
    <location>
        <position position="264"/>
    </location>
</feature>
<proteinExistence type="inferred from homology"/>
<dbReference type="InterPro" id="IPR029062">
    <property type="entry name" value="Class_I_gatase-like"/>
</dbReference>
<dbReference type="OrthoDB" id="9804328at2"/>
<dbReference type="InterPro" id="IPR035686">
    <property type="entry name" value="CPSase_GATase1"/>
</dbReference>
<dbReference type="PANTHER" id="PTHR43418">
    <property type="entry name" value="MULTIFUNCTIONAL TRYPTOPHAN BIOSYNTHESIS PROTEIN-RELATED"/>
    <property type="match status" value="1"/>
</dbReference>
<feature type="binding site" evidence="11">
    <location>
        <position position="268"/>
    </location>
    <ligand>
        <name>L-glutamine</name>
        <dbReference type="ChEBI" id="CHEBI:58359"/>
    </ligand>
</feature>
<comment type="catalytic activity">
    <reaction evidence="9 11">
        <text>hydrogencarbonate + L-glutamine + 2 ATP + H2O = carbamoyl phosphate + L-glutamate + 2 ADP + phosphate + 2 H(+)</text>
        <dbReference type="Rhea" id="RHEA:18633"/>
        <dbReference type="ChEBI" id="CHEBI:15377"/>
        <dbReference type="ChEBI" id="CHEBI:15378"/>
        <dbReference type="ChEBI" id="CHEBI:17544"/>
        <dbReference type="ChEBI" id="CHEBI:29985"/>
        <dbReference type="ChEBI" id="CHEBI:30616"/>
        <dbReference type="ChEBI" id="CHEBI:43474"/>
        <dbReference type="ChEBI" id="CHEBI:58228"/>
        <dbReference type="ChEBI" id="CHEBI:58359"/>
        <dbReference type="ChEBI" id="CHEBI:456216"/>
        <dbReference type="EC" id="6.3.5.5"/>
    </reaction>
</comment>
<accession>F2LW14</accession>
<dbReference type="GO" id="GO:0005524">
    <property type="term" value="F:ATP binding"/>
    <property type="evidence" value="ECO:0007669"/>
    <property type="project" value="UniProtKB-UniRule"/>
</dbReference>
<dbReference type="PRINTS" id="PR00099">
    <property type="entry name" value="CPSGATASE"/>
</dbReference>
<dbReference type="FunCoup" id="F2LW14">
    <property type="interactions" value="473"/>
</dbReference>
<dbReference type="PROSITE" id="PS51273">
    <property type="entry name" value="GATASE_TYPE_1"/>
    <property type="match status" value="1"/>
</dbReference>
<keyword evidence="14" id="KW-1185">Reference proteome</keyword>
<feature type="binding site" evidence="11">
    <location>
        <position position="46"/>
    </location>
    <ligand>
        <name>L-glutamine</name>
        <dbReference type="ChEBI" id="CHEBI:58359"/>
    </ligand>
</feature>
<feature type="binding site" evidence="11">
    <location>
        <position position="265"/>
    </location>
    <ligand>
        <name>L-glutamine</name>
        <dbReference type="ChEBI" id="CHEBI:58359"/>
    </ligand>
</feature>
<dbReference type="EC" id="6.3.5.5" evidence="11"/>
<evidence type="ECO:0000313" key="14">
    <source>
        <dbReference type="Proteomes" id="UP000008139"/>
    </source>
</evidence>
<sequence>MKRAILVLETGDVFEGISIGKDGTTVGEVVFNTAMSGYQEILTDPSYKGQIVNMTYTQIGNYGLNDEDNESDRPFVEGFVVKEASVIHSNFRAKETLNEYLKRHSIVGIAEIDTRKLTKLLRVKGSLRGGITTEDNIDSLKKAVENFEIVNRDLVQFVSTKEPYEFNDGLFRFGFENRKIKKVLSSKRVVVLDFGVKRNILRYLIEVGFDVVVLPAYSTYNDVASFNPDAVFLSNGPGDPRGIDSKWIEEYRKIITNYPSFGICFGHQIIARAFGVDVYKMKFGHHGGNHPVKEIESDNIFVTAQNHNYAADEKSLLEKGFKITYKNLNDGSVEGMMHKELPVMSVQFHPEASPGPHDAEGIFENFATMVKENC</sequence>
<dbReference type="NCBIfam" id="TIGR01368">
    <property type="entry name" value="CPSaseIIsmall"/>
    <property type="match status" value="1"/>
</dbReference>
<dbReference type="UniPathway" id="UPA00070">
    <property type="reaction ID" value="UER00115"/>
</dbReference>
<feature type="active site" evidence="11">
    <location>
        <position position="349"/>
    </location>
</feature>
<dbReference type="GO" id="GO:0006526">
    <property type="term" value="P:L-arginine biosynthetic process"/>
    <property type="evidence" value="ECO:0007669"/>
    <property type="project" value="UniProtKB-UniRule"/>
</dbReference>
<dbReference type="RefSeq" id="WP_013681987.1">
    <property type="nucleotide sequence ID" value="NC_015318.1"/>
</dbReference>
<dbReference type="Gene3D" id="3.50.30.20">
    <property type="entry name" value="Carbamoyl-phosphate synthase small subunit, N-terminal domain"/>
    <property type="match status" value="1"/>
</dbReference>
<dbReference type="Pfam" id="PF00117">
    <property type="entry name" value="GATase"/>
    <property type="match status" value="1"/>
</dbReference>
<keyword evidence="11" id="KW-0028">Amino-acid biosynthesis</keyword>
<feature type="domain" description="Carbamoyl-phosphate synthase small subunit N-terminal" evidence="12">
    <location>
        <begin position="2"/>
        <end position="132"/>
    </location>
</feature>
<reference evidence="14" key="2">
    <citation type="submission" date="2011-03" db="EMBL/GenBank/DDBJ databases">
        <title>The complete genome of Hippea maritima DSM 10411.</title>
        <authorList>
            <consortium name="US DOE Joint Genome Institute (JGI-PGF)"/>
            <person name="Lucas S."/>
            <person name="Copeland A."/>
            <person name="Lapidus A."/>
            <person name="Bruce D."/>
            <person name="Goodwin L."/>
            <person name="Pitluck S."/>
            <person name="Peters L."/>
            <person name="Kyrpides N."/>
            <person name="Mavromatis K."/>
            <person name="Pagani I."/>
            <person name="Ivanova N."/>
            <person name="Mikhailova N."/>
            <person name="Lu M."/>
            <person name="Detter J.C."/>
            <person name="Tapia R."/>
            <person name="Han C."/>
            <person name="Land M."/>
            <person name="Hauser L."/>
            <person name="Markowitz V."/>
            <person name="Cheng J.-F."/>
            <person name="Hugenholtz P."/>
            <person name="Woyke T."/>
            <person name="Wu D."/>
            <person name="Spring S."/>
            <person name="Schroeder M."/>
            <person name="Brambilla E."/>
            <person name="Klenk H.-P."/>
            <person name="Eisen J.A."/>
        </authorList>
    </citation>
    <scope>NUCLEOTIDE SEQUENCE [LARGE SCALE GENOMIC DNA]</scope>
    <source>
        <strain evidence="14">ATCC 700847 / DSM 10411 / MH2</strain>
    </source>
</reference>
<keyword evidence="6 11" id="KW-0067">ATP-binding</keyword>
<dbReference type="EMBL" id="CP002606">
    <property type="protein sequence ID" value="AEA33948.1"/>
    <property type="molecule type" value="Genomic_DNA"/>
</dbReference>
<dbReference type="eggNOG" id="COG0505">
    <property type="taxonomic scope" value="Bacteria"/>
</dbReference>
<comment type="subunit">
    <text evidence="11">Composed of two chains; the small (or glutamine) chain promotes the hydrolysis of glutamine to ammonia, which is used by the large (or ammonia) chain to synthesize carbamoyl phosphate. Tetramer of heterodimers (alpha,beta)4.</text>
</comment>
<evidence type="ECO:0000256" key="4">
    <source>
        <dbReference type="ARBA" id="ARBA00022598"/>
    </source>
</evidence>
<evidence type="ECO:0000256" key="5">
    <source>
        <dbReference type="ARBA" id="ARBA00022741"/>
    </source>
</evidence>
<dbReference type="InterPro" id="IPR006274">
    <property type="entry name" value="CarbamoylP_synth_ssu"/>
</dbReference>
<dbReference type="GO" id="GO:0004359">
    <property type="term" value="F:glutaminase activity"/>
    <property type="evidence" value="ECO:0007669"/>
    <property type="project" value="RHEA"/>
</dbReference>
<dbReference type="InterPro" id="IPR017926">
    <property type="entry name" value="GATASE"/>
</dbReference>
<keyword evidence="4 11" id="KW-0436">Ligase</keyword>
<dbReference type="AlphaFoldDB" id="F2LW14"/>